<sequence>MSGYLEEIDYNFDIFFDKLLIDINDSMKESEKSKEVFSESFKRIISIQAWRTEIVEQNSPDGACQFFKEAQNDALISHSLARQGAWRPSLMSLRSCIENTLLTLYYIDHPVEFNQWSKGKHRLGFSDLVKYLAAHPNFEGTKETENGLSELKREYETLSKAVHGSTKSFRMTKGGTISGLNSFTEQELGAWNTRERITICALNLILLFFFRNLLQGAAKRNLRKSIGLTTNTKKSENIKSLTGVKIPSQH</sequence>
<reference evidence="1" key="2">
    <citation type="submission" date="2020-09" db="EMBL/GenBank/DDBJ databases">
        <authorList>
            <person name="Sun Q."/>
            <person name="Kim S."/>
        </authorList>
    </citation>
    <scope>NUCLEOTIDE SEQUENCE</scope>
    <source>
        <strain evidence="1">KCTC 22169</strain>
    </source>
</reference>
<dbReference type="AlphaFoldDB" id="A0A918N6Z1"/>
<name>A0A918N6Z1_9GAMM</name>
<gene>
    <name evidence="1" type="ORF">GCM10007392_04830</name>
</gene>
<reference evidence="1" key="1">
    <citation type="journal article" date="2014" name="Int. J. Syst. Evol. Microbiol.">
        <title>Complete genome sequence of Corynebacterium casei LMG S-19264T (=DSM 44701T), isolated from a smear-ripened cheese.</title>
        <authorList>
            <consortium name="US DOE Joint Genome Institute (JGI-PGF)"/>
            <person name="Walter F."/>
            <person name="Albersmeier A."/>
            <person name="Kalinowski J."/>
            <person name="Ruckert C."/>
        </authorList>
    </citation>
    <scope>NUCLEOTIDE SEQUENCE</scope>
    <source>
        <strain evidence="1">KCTC 22169</strain>
    </source>
</reference>
<proteinExistence type="predicted"/>
<dbReference type="Proteomes" id="UP000626148">
    <property type="component" value="Unassembled WGS sequence"/>
</dbReference>
<keyword evidence="2" id="KW-1185">Reference proteome</keyword>
<comment type="caution">
    <text evidence="1">The sequence shown here is derived from an EMBL/GenBank/DDBJ whole genome shotgun (WGS) entry which is preliminary data.</text>
</comment>
<dbReference type="EMBL" id="BMXR01000001">
    <property type="protein sequence ID" value="GGX41049.1"/>
    <property type="molecule type" value="Genomic_DNA"/>
</dbReference>
<dbReference type="RefSeq" id="WP_189606883.1">
    <property type="nucleotide sequence ID" value="NZ_BMXR01000001.1"/>
</dbReference>
<evidence type="ECO:0000313" key="1">
    <source>
        <dbReference type="EMBL" id="GGX41049.1"/>
    </source>
</evidence>
<evidence type="ECO:0000313" key="2">
    <source>
        <dbReference type="Proteomes" id="UP000626148"/>
    </source>
</evidence>
<protein>
    <submittedName>
        <fullName evidence="1">Uncharacterized protein</fullName>
    </submittedName>
</protein>
<accession>A0A918N6Z1</accession>
<organism evidence="1 2">
    <name type="scientific">Saccharospirillum salsuginis</name>
    <dbReference type="NCBI Taxonomy" id="418750"/>
    <lineage>
        <taxon>Bacteria</taxon>
        <taxon>Pseudomonadati</taxon>
        <taxon>Pseudomonadota</taxon>
        <taxon>Gammaproteobacteria</taxon>
        <taxon>Oceanospirillales</taxon>
        <taxon>Saccharospirillaceae</taxon>
        <taxon>Saccharospirillum</taxon>
    </lineage>
</organism>